<gene>
    <name evidence="3" type="ORF">TBIB3V08_LOCUS8856</name>
</gene>
<evidence type="ECO:0000259" key="2">
    <source>
        <dbReference type="Pfam" id="PF21883"/>
    </source>
</evidence>
<dbReference type="GO" id="GO:0031090">
    <property type="term" value="C:organelle membrane"/>
    <property type="evidence" value="ECO:0007669"/>
    <property type="project" value="TreeGrafter"/>
</dbReference>
<proteinExistence type="predicted"/>
<dbReference type="EMBL" id="OD568079">
    <property type="protein sequence ID" value="CAD7446527.1"/>
    <property type="molecule type" value="Genomic_DNA"/>
</dbReference>
<dbReference type="PANTHER" id="PTHR13449">
    <property type="entry name" value="INTEGRAL MEMBRANE PROTEIN GPR177"/>
    <property type="match status" value="1"/>
</dbReference>
<evidence type="ECO:0000256" key="1">
    <source>
        <dbReference type="SAM" id="MobiDB-lite"/>
    </source>
</evidence>
<dbReference type="GO" id="GO:0006886">
    <property type="term" value="P:intracellular protein transport"/>
    <property type="evidence" value="ECO:0007669"/>
    <property type="project" value="TreeGrafter"/>
</dbReference>
<protein>
    <recommendedName>
        <fullName evidence="2">Wntless GOLD domain-containing protein</fullName>
    </recommendedName>
</protein>
<dbReference type="Pfam" id="PF21883">
    <property type="entry name" value="WLS_GOLD"/>
    <property type="match status" value="1"/>
</dbReference>
<evidence type="ECO:0000313" key="3">
    <source>
        <dbReference type="EMBL" id="CAD7446527.1"/>
    </source>
</evidence>
<dbReference type="GO" id="GO:0017147">
    <property type="term" value="F:Wnt-protein binding"/>
    <property type="evidence" value="ECO:0007669"/>
    <property type="project" value="InterPro"/>
</dbReference>
<sequence length="365" mass="40656">MSKKLFASPQRVQLVPSDPNLRPTVLVTSVANQLVFVFQIPLPRDMKQLDYSRWQQNLIGILQLDIAYYTDIEMEERIIITLDSKLGYRNKGDPDDDWKIAPSVSTYSYYTDGLGWLQLVLYSGRADKTLALPVLGRRGERGCANSGNIIVYCDSASDGDASLHLTPYRDLIVKFYLHLSTTCLQRSPSTYSPHRDFLSECCSFYPQLHKASMSSEARTSTLSRDSGFELTLVYVGSSLGQGGNVSELLVLHSSSSSFVLMRPSGPQSRHHASQKNLEAGPGALTTKPQRHCKLSPPKLPESGYISSHHPVSLSSILHTLAKMIHRYRICTIPPDSNQEDTGRHPETDGLILTIFRLGPKEVPHL</sequence>
<dbReference type="PANTHER" id="PTHR13449:SF2">
    <property type="entry name" value="PROTEIN WNTLESS HOMOLOG"/>
    <property type="match status" value="1"/>
</dbReference>
<dbReference type="GO" id="GO:0016055">
    <property type="term" value="P:Wnt signaling pathway"/>
    <property type="evidence" value="ECO:0007669"/>
    <property type="project" value="InterPro"/>
</dbReference>
<feature type="region of interest" description="Disordered" evidence="1">
    <location>
        <begin position="261"/>
        <end position="305"/>
    </location>
</feature>
<dbReference type="GO" id="GO:0061355">
    <property type="term" value="P:Wnt protein secretion"/>
    <property type="evidence" value="ECO:0007669"/>
    <property type="project" value="TreeGrafter"/>
</dbReference>
<dbReference type="GO" id="GO:0012505">
    <property type="term" value="C:endomembrane system"/>
    <property type="evidence" value="ECO:0007669"/>
    <property type="project" value="TreeGrafter"/>
</dbReference>
<dbReference type="InterPro" id="IPR009551">
    <property type="entry name" value="Wntless"/>
</dbReference>
<dbReference type="AlphaFoldDB" id="A0A7R9I5R1"/>
<reference evidence="3" key="1">
    <citation type="submission" date="2020-11" db="EMBL/GenBank/DDBJ databases">
        <authorList>
            <person name="Tran Van P."/>
        </authorList>
    </citation>
    <scope>NUCLEOTIDE SEQUENCE</scope>
</reference>
<name>A0A7R9I5R1_9NEOP</name>
<organism evidence="3">
    <name type="scientific">Timema bartmani</name>
    <dbReference type="NCBI Taxonomy" id="61472"/>
    <lineage>
        <taxon>Eukaryota</taxon>
        <taxon>Metazoa</taxon>
        <taxon>Ecdysozoa</taxon>
        <taxon>Arthropoda</taxon>
        <taxon>Hexapoda</taxon>
        <taxon>Insecta</taxon>
        <taxon>Pterygota</taxon>
        <taxon>Neoptera</taxon>
        <taxon>Polyneoptera</taxon>
        <taxon>Phasmatodea</taxon>
        <taxon>Timematodea</taxon>
        <taxon>Timematoidea</taxon>
        <taxon>Timematidae</taxon>
        <taxon>Timema</taxon>
    </lineage>
</organism>
<accession>A0A7R9I5R1</accession>
<feature type="domain" description="Wntless GOLD" evidence="2">
    <location>
        <begin position="30"/>
        <end position="100"/>
    </location>
</feature>
<dbReference type="InterPro" id="IPR053936">
    <property type="entry name" value="WLS_GOLD"/>
</dbReference>